<accession>A0A4Y2WMG1</accession>
<dbReference type="AlphaFoldDB" id="A0A4Y2WMG1"/>
<comment type="caution">
    <text evidence="1">The sequence shown here is derived from an EMBL/GenBank/DDBJ whole genome shotgun (WGS) entry which is preliminary data.</text>
</comment>
<evidence type="ECO:0000313" key="1">
    <source>
        <dbReference type="EMBL" id="GBO38251.1"/>
    </source>
</evidence>
<proteinExistence type="predicted"/>
<keyword evidence="2" id="KW-1185">Reference proteome</keyword>
<gene>
    <name evidence="1" type="ORF">AVEN_76956_1</name>
</gene>
<evidence type="ECO:0000313" key="2">
    <source>
        <dbReference type="Proteomes" id="UP000499080"/>
    </source>
</evidence>
<dbReference type="EMBL" id="BGPR01062908">
    <property type="protein sequence ID" value="GBO38251.1"/>
    <property type="molecule type" value="Genomic_DNA"/>
</dbReference>
<protein>
    <submittedName>
        <fullName evidence="1">Uncharacterized protein</fullName>
    </submittedName>
</protein>
<organism evidence="1 2">
    <name type="scientific">Araneus ventricosus</name>
    <name type="common">Orbweaver spider</name>
    <name type="synonym">Epeira ventricosa</name>
    <dbReference type="NCBI Taxonomy" id="182803"/>
    <lineage>
        <taxon>Eukaryota</taxon>
        <taxon>Metazoa</taxon>
        <taxon>Ecdysozoa</taxon>
        <taxon>Arthropoda</taxon>
        <taxon>Chelicerata</taxon>
        <taxon>Arachnida</taxon>
        <taxon>Araneae</taxon>
        <taxon>Araneomorphae</taxon>
        <taxon>Entelegynae</taxon>
        <taxon>Araneoidea</taxon>
        <taxon>Araneidae</taxon>
        <taxon>Araneus</taxon>
    </lineage>
</organism>
<sequence length="90" mass="9922">MPKTCYGLVHGYVSSIENSVLLTLQTEDGVRNLPKLSIVVTQTADLRSALKCTLTTLADAFYILLQTWKVASQQCESYGWEESFTGISMG</sequence>
<dbReference type="Proteomes" id="UP000499080">
    <property type="component" value="Unassembled WGS sequence"/>
</dbReference>
<name>A0A4Y2WMG1_ARAVE</name>
<reference evidence="1 2" key="1">
    <citation type="journal article" date="2019" name="Sci. Rep.">
        <title>Orb-weaving spider Araneus ventricosus genome elucidates the spidroin gene catalogue.</title>
        <authorList>
            <person name="Kono N."/>
            <person name="Nakamura H."/>
            <person name="Ohtoshi R."/>
            <person name="Moran D.A.P."/>
            <person name="Shinohara A."/>
            <person name="Yoshida Y."/>
            <person name="Fujiwara M."/>
            <person name="Mori M."/>
            <person name="Tomita M."/>
            <person name="Arakawa K."/>
        </authorList>
    </citation>
    <scope>NUCLEOTIDE SEQUENCE [LARGE SCALE GENOMIC DNA]</scope>
</reference>